<name>A0A4R7NU66_9GAMM</name>
<dbReference type="PANTHER" id="PTHR42923:SF17">
    <property type="entry name" value="AMINE OXIDASE DOMAIN-CONTAINING PROTEIN"/>
    <property type="match status" value="1"/>
</dbReference>
<gene>
    <name evidence="1" type="ORF">DFR24_4534</name>
</gene>
<sequence length="433" mass="47159">MQDLPESQRVAVIGSGIGGLTAAWLLRRRHPVTLFEQHARPGMGVFGIDYSSGGRTTRIDVPTRVFCEGYYPHLFALLSTLGVQVHATDHAAAFADGRGEIFFHYGNFRLLGHSVSYLRRDGRRQPLKLLRIVRDSLRFFPAARRDLARDAAGLSRMTFGEYLDARGYSAAFTHGVLLPTLSVICTCDCESVRAYPADLILGYLASGVMKQGVMRAELGVDAIVERLVDGVTPVSGAAVSRISRASGGGFEVHTQDGAVRPFDRVVLATQAHQAAQMLGDAFPQTALLHRIPFEHSVMRVHTDASVLPRAANGALSPVTYHLPEGAPRPEVTVDMTQAFSTYSGQARVFQTWNPLRAVREGSVLLEVGFTRPRVTHDSREASAELRRLQSQEAGLLFCGAYMADRVPLLEAAVESAVEVAERLGVRAPWSAPA</sequence>
<dbReference type="AlphaFoldDB" id="A0A4R7NU66"/>
<keyword evidence="2" id="KW-1185">Reference proteome</keyword>
<reference evidence="1 2" key="1">
    <citation type="submission" date="2019-03" db="EMBL/GenBank/DDBJ databases">
        <title>Genomic Encyclopedia of Type Strains, Phase IV (KMG-IV): sequencing the most valuable type-strain genomes for metagenomic binning, comparative biology and taxonomic classification.</title>
        <authorList>
            <person name="Goeker M."/>
        </authorList>
    </citation>
    <scope>NUCLEOTIDE SEQUENCE [LARGE SCALE GENOMIC DNA]</scope>
    <source>
        <strain evidence="1 2">DSM 26377</strain>
    </source>
</reference>
<dbReference type="OrthoDB" id="5792777at2"/>
<dbReference type="InterPro" id="IPR036188">
    <property type="entry name" value="FAD/NAD-bd_sf"/>
</dbReference>
<dbReference type="Proteomes" id="UP000295341">
    <property type="component" value="Unassembled WGS sequence"/>
</dbReference>
<comment type="caution">
    <text evidence="1">The sequence shown here is derived from an EMBL/GenBank/DDBJ whole genome shotgun (WGS) entry which is preliminary data.</text>
</comment>
<dbReference type="SUPFAM" id="SSF51905">
    <property type="entry name" value="FAD/NAD(P)-binding domain"/>
    <property type="match status" value="1"/>
</dbReference>
<dbReference type="Pfam" id="PF13450">
    <property type="entry name" value="NAD_binding_8"/>
    <property type="match status" value="1"/>
</dbReference>
<organism evidence="1 2">
    <name type="scientific">Panacagrimonas perspica</name>
    <dbReference type="NCBI Taxonomy" id="381431"/>
    <lineage>
        <taxon>Bacteria</taxon>
        <taxon>Pseudomonadati</taxon>
        <taxon>Pseudomonadota</taxon>
        <taxon>Gammaproteobacteria</taxon>
        <taxon>Nevskiales</taxon>
        <taxon>Nevskiaceae</taxon>
        <taxon>Panacagrimonas</taxon>
    </lineage>
</organism>
<accession>A0A4R7NU66</accession>
<dbReference type="GO" id="GO:0016491">
    <property type="term" value="F:oxidoreductase activity"/>
    <property type="evidence" value="ECO:0007669"/>
    <property type="project" value="TreeGrafter"/>
</dbReference>
<dbReference type="EMBL" id="SOBT01000012">
    <property type="protein sequence ID" value="TDU24269.1"/>
    <property type="molecule type" value="Genomic_DNA"/>
</dbReference>
<dbReference type="InterPro" id="IPR050464">
    <property type="entry name" value="Zeta_carotene_desat/Oxidored"/>
</dbReference>
<proteinExistence type="predicted"/>
<evidence type="ECO:0000313" key="2">
    <source>
        <dbReference type="Proteomes" id="UP000295341"/>
    </source>
</evidence>
<protein>
    <recommendedName>
        <fullName evidence="3">NAD/FAD-binding protein</fullName>
    </recommendedName>
</protein>
<evidence type="ECO:0000313" key="1">
    <source>
        <dbReference type="EMBL" id="TDU24269.1"/>
    </source>
</evidence>
<dbReference type="PANTHER" id="PTHR42923">
    <property type="entry name" value="PROTOPORPHYRINOGEN OXIDASE"/>
    <property type="match status" value="1"/>
</dbReference>
<dbReference type="Gene3D" id="3.50.50.60">
    <property type="entry name" value="FAD/NAD(P)-binding domain"/>
    <property type="match status" value="2"/>
</dbReference>
<evidence type="ECO:0008006" key="3">
    <source>
        <dbReference type="Google" id="ProtNLM"/>
    </source>
</evidence>
<dbReference type="RefSeq" id="WP_133883685.1">
    <property type="nucleotide sequence ID" value="NZ_MWIN01000003.1"/>
</dbReference>